<gene>
    <name evidence="2" type="ORF">ADN00_12335</name>
</gene>
<reference evidence="2 3" key="1">
    <citation type="submission" date="2015-07" db="EMBL/GenBank/DDBJ databases">
        <title>Genome sequence of Ornatilinea apprima DSM 23815.</title>
        <authorList>
            <person name="Hemp J."/>
            <person name="Ward L.M."/>
            <person name="Pace L.A."/>
            <person name="Fischer W.W."/>
        </authorList>
    </citation>
    <scope>NUCLEOTIDE SEQUENCE [LARGE SCALE GENOMIC DNA]</scope>
    <source>
        <strain evidence="2 3">P3M-1</strain>
    </source>
</reference>
<keyword evidence="3" id="KW-1185">Reference proteome</keyword>
<dbReference type="RefSeq" id="WP_075063317.1">
    <property type="nucleotide sequence ID" value="NZ_LGCL01000026.1"/>
</dbReference>
<organism evidence="2 3">
    <name type="scientific">Ornatilinea apprima</name>
    <dbReference type="NCBI Taxonomy" id="1134406"/>
    <lineage>
        <taxon>Bacteria</taxon>
        <taxon>Bacillati</taxon>
        <taxon>Chloroflexota</taxon>
        <taxon>Anaerolineae</taxon>
        <taxon>Anaerolineales</taxon>
        <taxon>Anaerolineaceae</taxon>
        <taxon>Ornatilinea</taxon>
    </lineage>
</organism>
<feature type="transmembrane region" description="Helical" evidence="1">
    <location>
        <begin position="112"/>
        <end position="133"/>
    </location>
</feature>
<proteinExistence type="predicted"/>
<keyword evidence="1" id="KW-1133">Transmembrane helix</keyword>
<dbReference type="AlphaFoldDB" id="A0A0P6XJV7"/>
<evidence type="ECO:0000313" key="2">
    <source>
        <dbReference type="EMBL" id="KPL76120.1"/>
    </source>
</evidence>
<accession>A0A0P6XJV7</accession>
<sequence>MTDNDKSCLAAALFIFALFFPLVALAIGWIGWDFKTGAYAALVTFGVLAIPAAILFLTVRDPSAWVSSLPLLLGTLYTILPDAILGGVDDGAVFSLGALLSFLLWRRKDASLPTWLLIPIVISAAYTFLGGFIPGPFDEILVYLVSAVVSWIKMSQPGSSAPSSAADIIEAEWRDLTQNK</sequence>
<keyword evidence="1" id="KW-0472">Membrane</keyword>
<dbReference type="Proteomes" id="UP000050417">
    <property type="component" value="Unassembled WGS sequence"/>
</dbReference>
<protein>
    <submittedName>
        <fullName evidence="2">Uncharacterized protein</fullName>
    </submittedName>
</protein>
<dbReference type="EMBL" id="LGCL01000026">
    <property type="protein sequence ID" value="KPL76120.1"/>
    <property type="molecule type" value="Genomic_DNA"/>
</dbReference>
<evidence type="ECO:0000256" key="1">
    <source>
        <dbReference type="SAM" id="Phobius"/>
    </source>
</evidence>
<evidence type="ECO:0000313" key="3">
    <source>
        <dbReference type="Proteomes" id="UP000050417"/>
    </source>
</evidence>
<dbReference type="STRING" id="1134406.ADN00_12335"/>
<comment type="caution">
    <text evidence="2">The sequence shown here is derived from an EMBL/GenBank/DDBJ whole genome shotgun (WGS) entry which is preliminary data.</text>
</comment>
<feature type="transmembrane region" description="Helical" evidence="1">
    <location>
        <begin position="7"/>
        <end position="32"/>
    </location>
</feature>
<feature type="transmembrane region" description="Helical" evidence="1">
    <location>
        <begin position="86"/>
        <end position="105"/>
    </location>
</feature>
<feature type="transmembrane region" description="Helical" evidence="1">
    <location>
        <begin position="38"/>
        <end position="57"/>
    </location>
</feature>
<keyword evidence="1" id="KW-0812">Transmembrane</keyword>
<name>A0A0P6XJV7_9CHLR</name>